<gene>
    <name evidence="5" type="ORF">ACFQEU_17855</name>
</gene>
<name>A0ABD5SDZ7_9EURY</name>
<dbReference type="InterPro" id="IPR032524">
    <property type="entry name" value="ABC_tran_C"/>
</dbReference>
<evidence type="ECO:0000256" key="3">
    <source>
        <dbReference type="SAM" id="Coils"/>
    </source>
</evidence>
<evidence type="ECO:0000313" key="5">
    <source>
        <dbReference type="EMBL" id="MFC6755317.1"/>
    </source>
</evidence>
<feature type="domain" description="ABC transporter Uup C-terminal" evidence="4">
    <location>
        <begin position="80"/>
        <end position="143"/>
    </location>
</feature>
<evidence type="ECO:0000313" key="6">
    <source>
        <dbReference type="Proteomes" id="UP001596442"/>
    </source>
</evidence>
<dbReference type="GO" id="GO:0005524">
    <property type="term" value="F:ATP binding"/>
    <property type="evidence" value="ECO:0007669"/>
    <property type="project" value="UniProtKB-KW"/>
</dbReference>
<evidence type="ECO:0000259" key="4">
    <source>
        <dbReference type="Pfam" id="PF16326"/>
    </source>
</evidence>
<keyword evidence="2" id="KW-0067">ATP-binding</keyword>
<protein>
    <recommendedName>
        <fullName evidence="4">ABC transporter Uup C-terminal domain-containing protein</fullName>
    </recommendedName>
</protein>
<dbReference type="AlphaFoldDB" id="A0ABD5SDZ7"/>
<dbReference type="Pfam" id="PF16326">
    <property type="entry name" value="ABC_tran_CTD"/>
    <property type="match status" value="1"/>
</dbReference>
<proteinExistence type="predicted"/>
<dbReference type="EMBL" id="JBHSWW010000704">
    <property type="protein sequence ID" value="MFC6755317.1"/>
    <property type="molecule type" value="Genomic_DNA"/>
</dbReference>
<keyword evidence="6" id="KW-1185">Reference proteome</keyword>
<dbReference type="Gene3D" id="1.10.287.380">
    <property type="entry name" value="Valyl-tRNA synthetase, C-terminal domain"/>
    <property type="match status" value="1"/>
</dbReference>
<reference evidence="5 6" key="1">
    <citation type="journal article" date="2019" name="Int. J. Syst. Evol. Microbiol.">
        <title>The Global Catalogue of Microorganisms (GCM) 10K type strain sequencing project: providing services to taxonomists for standard genome sequencing and annotation.</title>
        <authorList>
            <consortium name="The Broad Institute Genomics Platform"/>
            <consortium name="The Broad Institute Genome Sequencing Center for Infectious Disease"/>
            <person name="Wu L."/>
            <person name="Ma J."/>
        </authorList>
    </citation>
    <scope>NUCLEOTIDE SEQUENCE [LARGE SCALE GENOMIC DNA]</scope>
    <source>
        <strain evidence="5 6">CGMCC 1.3239</strain>
    </source>
</reference>
<accession>A0ABD5SDZ7</accession>
<dbReference type="Proteomes" id="UP001596442">
    <property type="component" value="Unassembled WGS sequence"/>
</dbReference>
<keyword evidence="1" id="KW-0547">Nucleotide-binding</keyword>
<evidence type="ECO:0000256" key="1">
    <source>
        <dbReference type="ARBA" id="ARBA00022741"/>
    </source>
</evidence>
<dbReference type="InterPro" id="IPR037118">
    <property type="entry name" value="Val-tRNA_synth_C_sf"/>
</dbReference>
<comment type="caution">
    <text evidence="5">The sequence shown here is derived from an EMBL/GenBank/DDBJ whole genome shotgun (WGS) entry which is preliminary data.</text>
</comment>
<feature type="coiled-coil region" evidence="3">
    <location>
        <begin position="68"/>
        <end position="137"/>
    </location>
</feature>
<organism evidence="5 6">
    <name type="scientific">Halorubrum tibetense</name>
    <dbReference type="NCBI Taxonomy" id="175631"/>
    <lineage>
        <taxon>Archaea</taxon>
        <taxon>Methanobacteriati</taxon>
        <taxon>Methanobacteriota</taxon>
        <taxon>Stenosarchaea group</taxon>
        <taxon>Halobacteria</taxon>
        <taxon>Halobacteriales</taxon>
        <taxon>Haloferacaceae</taxon>
        <taxon>Halorubrum</taxon>
    </lineage>
</organism>
<sequence length="150" mass="17485">SHDRHLLRNTVEEFWLVHQGRVEIFDGDLDAYHQWAQITLQTSLSTRAQQANEDSDLKIDRKVQRQQAAAQREKLKPLTQKLKKVEQEMEKLQARLTDVETLMGDADLYLSENKEKMQKLLKEQGELKSTLENAELQWLEISEALEQASV</sequence>
<keyword evidence="3" id="KW-0175">Coiled coil</keyword>
<evidence type="ECO:0000256" key="2">
    <source>
        <dbReference type="ARBA" id="ARBA00022840"/>
    </source>
</evidence>
<feature type="non-terminal residue" evidence="5">
    <location>
        <position position="1"/>
    </location>
</feature>